<gene>
    <name evidence="1" type="ORF">N8T08_006327</name>
</gene>
<sequence length="733" mass="81741">MFQDSKRCGHRGHVYAIQRLHYQVSAVEEDLMTYVQWRVASSEFLRQRVELKGGLMKSILDTVVKENDGMFLLAKFNMDTLASKLRPAEVVKALKSLPKELDGTYTDAMLRVADLPASYREVMMKLLRWVVFAEQPLKMREIEHAIAVTEGDCDIDRDDIIRANVIASKCTGLVVFDESDRLRLVHFSAEYFFNRNRDRWFPEGPKTLASTCLTYLLFDTFLGPNKLVMELLAKGVDPNIKDMNGTTPLALATKTSNVDVALMLIRAGAALNAMDNIGAAPLHKAARHGQEEMVKLLVEQDRIAINIMHTRWSQQAPLMIASTYGYTGVIRLLLDAPQLNINQECSDPQGATALILAALSSEADAVQLLLTHSAVNVNHQDHSGTTALIYAAHRGDRKVAEKEQTPGFAKMTREGQRYIVQLIKMQSLSQSYCSDVGANVHHKDAFGRSPLHTAACNGRTKIMRILLEFDKSLDVNMQEKNGETTLHDVALCAHMDTARFLLEHGADSTIRDHHDRTPMRIAQEMNEIAIMELLRTSQEKESHKQPGKFEPLPLQRNNTALSIDSLLSLWALVESNLKEEVRARLSNNPSTEINLRDPDLGQTTLHHSTANNNIEVVEMLVSYSADLNIGNTWERKSLHLATLHNYAGSAEIILKAGAEIDAKDHWGHTPLMISSISRLSIATLLVSNGADISDSRLNLNKILGLAAENGNRVAVHRLVESGAELWRKNSVGY</sequence>
<comment type="caution">
    <text evidence="1">The sequence shown here is derived from an EMBL/GenBank/DDBJ whole genome shotgun (WGS) entry which is preliminary data.</text>
</comment>
<dbReference type="EMBL" id="JAOPJF010000039">
    <property type="protein sequence ID" value="KAK1143521.1"/>
    <property type="molecule type" value="Genomic_DNA"/>
</dbReference>
<reference evidence="1 2" key="1">
    <citation type="journal article" date="2023" name="ACS Omega">
        <title>Identification of the Neoaspergillic Acid Biosynthesis Gene Cluster by Establishing an In Vitro CRISPR-Ribonucleoprotein Genetic System in Aspergillus melleus.</title>
        <authorList>
            <person name="Yuan B."/>
            <person name="Grau M.F."/>
            <person name="Murata R.M."/>
            <person name="Torok T."/>
            <person name="Venkateswaran K."/>
            <person name="Stajich J.E."/>
            <person name="Wang C.C.C."/>
        </authorList>
    </citation>
    <scope>NUCLEOTIDE SEQUENCE [LARGE SCALE GENOMIC DNA]</scope>
    <source>
        <strain evidence="1 2">IMV 1140</strain>
    </source>
</reference>
<evidence type="ECO:0000313" key="2">
    <source>
        <dbReference type="Proteomes" id="UP001177260"/>
    </source>
</evidence>
<proteinExistence type="predicted"/>
<keyword evidence="2" id="KW-1185">Reference proteome</keyword>
<name>A0ACC3B000_9EURO</name>
<evidence type="ECO:0000313" key="1">
    <source>
        <dbReference type="EMBL" id="KAK1143521.1"/>
    </source>
</evidence>
<organism evidence="1 2">
    <name type="scientific">Aspergillus melleus</name>
    <dbReference type="NCBI Taxonomy" id="138277"/>
    <lineage>
        <taxon>Eukaryota</taxon>
        <taxon>Fungi</taxon>
        <taxon>Dikarya</taxon>
        <taxon>Ascomycota</taxon>
        <taxon>Pezizomycotina</taxon>
        <taxon>Eurotiomycetes</taxon>
        <taxon>Eurotiomycetidae</taxon>
        <taxon>Eurotiales</taxon>
        <taxon>Aspergillaceae</taxon>
        <taxon>Aspergillus</taxon>
        <taxon>Aspergillus subgen. Circumdati</taxon>
    </lineage>
</organism>
<accession>A0ACC3B000</accession>
<protein>
    <submittedName>
        <fullName evidence="1">Uncharacterized protein</fullName>
    </submittedName>
</protein>
<dbReference type="Proteomes" id="UP001177260">
    <property type="component" value="Unassembled WGS sequence"/>
</dbReference>